<dbReference type="Gene3D" id="3.30.70.270">
    <property type="match status" value="1"/>
</dbReference>
<dbReference type="GO" id="GO:0071111">
    <property type="term" value="F:cyclic-guanylate-specific phosphodiesterase activity"/>
    <property type="evidence" value="ECO:0007669"/>
    <property type="project" value="InterPro"/>
</dbReference>
<organism evidence="5 6">
    <name type="scientific">Kluyvera cryocrescens</name>
    <name type="common">Kluyvera citrophila</name>
    <dbReference type="NCBI Taxonomy" id="580"/>
    <lineage>
        <taxon>Bacteria</taxon>
        <taxon>Pseudomonadati</taxon>
        <taxon>Pseudomonadota</taxon>
        <taxon>Gammaproteobacteria</taxon>
        <taxon>Enterobacterales</taxon>
        <taxon>Enterobacteriaceae</taxon>
        <taxon>Kluyvera</taxon>
    </lineage>
</organism>
<keyword evidence="1" id="KW-0472">Membrane</keyword>
<dbReference type="GO" id="GO:0016020">
    <property type="term" value="C:membrane"/>
    <property type="evidence" value="ECO:0007669"/>
    <property type="project" value="InterPro"/>
</dbReference>
<dbReference type="AlphaFoldDB" id="A0A485A4W9"/>
<evidence type="ECO:0000313" key="5">
    <source>
        <dbReference type="EMBL" id="VFS56487.1"/>
    </source>
</evidence>
<dbReference type="InterPro" id="IPR000160">
    <property type="entry name" value="GGDEF_dom"/>
</dbReference>
<dbReference type="SMART" id="SM00052">
    <property type="entry name" value="EAL"/>
    <property type="match status" value="1"/>
</dbReference>
<dbReference type="SUPFAM" id="SSF141868">
    <property type="entry name" value="EAL domain-like"/>
    <property type="match status" value="1"/>
</dbReference>
<accession>A0A485A4W9</accession>
<dbReference type="InterPro" id="IPR003660">
    <property type="entry name" value="HAMP_dom"/>
</dbReference>
<dbReference type="InterPro" id="IPR035919">
    <property type="entry name" value="EAL_sf"/>
</dbReference>
<dbReference type="PROSITE" id="PS50885">
    <property type="entry name" value="HAMP"/>
    <property type="match status" value="1"/>
</dbReference>
<dbReference type="InterPro" id="IPR032244">
    <property type="entry name" value="LapD_MoxY_N"/>
</dbReference>
<dbReference type="PANTHER" id="PTHR33121">
    <property type="entry name" value="CYCLIC DI-GMP PHOSPHODIESTERASE PDEF"/>
    <property type="match status" value="1"/>
</dbReference>
<evidence type="ECO:0000256" key="1">
    <source>
        <dbReference type="SAM" id="Phobius"/>
    </source>
</evidence>
<feature type="transmembrane region" description="Helical" evidence="1">
    <location>
        <begin position="7"/>
        <end position="25"/>
    </location>
</feature>
<dbReference type="InterPro" id="IPR050706">
    <property type="entry name" value="Cyclic-di-GMP_PDE-like"/>
</dbReference>
<keyword evidence="1" id="KW-1133">Transmembrane helix</keyword>
<dbReference type="PROSITE" id="PS50887">
    <property type="entry name" value="GGDEF"/>
    <property type="match status" value="1"/>
</dbReference>
<dbReference type="EMBL" id="CAADJD010000006">
    <property type="protein sequence ID" value="VFS56487.1"/>
    <property type="molecule type" value="Genomic_DNA"/>
</dbReference>
<name>A0A485A4W9_KLUCR</name>
<dbReference type="Gene3D" id="6.20.270.20">
    <property type="entry name" value="LapD/MoxY periplasmic domain"/>
    <property type="match status" value="1"/>
</dbReference>
<dbReference type="InterPro" id="IPR001633">
    <property type="entry name" value="EAL_dom"/>
</dbReference>
<feature type="domain" description="GGDEF" evidence="4">
    <location>
        <begin position="264"/>
        <end position="396"/>
    </location>
</feature>
<dbReference type="SUPFAM" id="SSF55073">
    <property type="entry name" value="Nucleotide cyclase"/>
    <property type="match status" value="1"/>
</dbReference>
<dbReference type="InterPro" id="IPR042461">
    <property type="entry name" value="LapD_MoxY_peri_C"/>
</dbReference>
<keyword evidence="6" id="KW-1185">Reference proteome</keyword>
<reference evidence="5 6" key="1">
    <citation type="submission" date="2019-03" db="EMBL/GenBank/DDBJ databases">
        <authorList>
            <consortium name="Pathogen Informatics"/>
        </authorList>
    </citation>
    <scope>NUCLEOTIDE SEQUENCE [LARGE SCALE GENOMIC DNA]</scope>
    <source>
        <strain evidence="5 6">NCTC12993</strain>
    </source>
</reference>
<keyword evidence="1" id="KW-0812">Transmembrane</keyword>
<dbReference type="Gene3D" id="3.30.110.200">
    <property type="match status" value="1"/>
</dbReference>
<feature type="domain" description="HAMP" evidence="3">
    <location>
        <begin position="171"/>
        <end position="223"/>
    </location>
</feature>
<dbReference type="PROSITE" id="PS50883">
    <property type="entry name" value="EAL"/>
    <property type="match status" value="1"/>
</dbReference>
<feature type="transmembrane region" description="Helical" evidence="1">
    <location>
        <begin position="144"/>
        <end position="170"/>
    </location>
</feature>
<feature type="domain" description="EAL" evidence="2">
    <location>
        <begin position="408"/>
        <end position="657"/>
    </location>
</feature>
<dbReference type="Pfam" id="PF00563">
    <property type="entry name" value="EAL"/>
    <property type="match status" value="1"/>
</dbReference>
<gene>
    <name evidence="5" type="primary">csrD_1</name>
    <name evidence="5" type="ORF">NCTC12993_00454</name>
</gene>
<dbReference type="InterPro" id="IPR043128">
    <property type="entry name" value="Rev_trsase/Diguanyl_cyclase"/>
</dbReference>
<evidence type="ECO:0000313" key="6">
    <source>
        <dbReference type="Proteomes" id="UP000401081"/>
    </source>
</evidence>
<dbReference type="Pfam" id="PF00990">
    <property type="entry name" value="GGDEF"/>
    <property type="match status" value="1"/>
</dbReference>
<dbReference type="PANTHER" id="PTHR33121:SF23">
    <property type="entry name" value="CYCLIC DI-GMP PHOSPHODIESTERASE PDEB"/>
    <property type="match status" value="1"/>
</dbReference>
<proteinExistence type="predicted"/>
<protein>
    <submittedName>
        <fullName evidence="5">Regulator of CsrB and CsrC decay CsrD</fullName>
    </submittedName>
</protein>
<evidence type="ECO:0000259" key="4">
    <source>
        <dbReference type="PROSITE" id="PS50887"/>
    </source>
</evidence>
<dbReference type="GO" id="GO:0007165">
    <property type="term" value="P:signal transduction"/>
    <property type="evidence" value="ECO:0007669"/>
    <property type="project" value="InterPro"/>
</dbReference>
<evidence type="ECO:0000259" key="3">
    <source>
        <dbReference type="PROSITE" id="PS50885"/>
    </source>
</evidence>
<dbReference type="Pfam" id="PF16448">
    <property type="entry name" value="LapD_MoxY_N"/>
    <property type="match status" value="1"/>
</dbReference>
<dbReference type="InterPro" id="IPR029787">
    <property type="entry name" value="Nucleotide_cyclase"/>
</dbReference>
<dbReference type="Proteomes" id="UP000401081">
    <property type="component" value="Unassembled WGS sequence"/>
</dbReference>
<evidence type="ECO:0000259" key="2">
    <source>
        <dbReference type="PROSITE" id="PS50883"/>
    </source>
</evidence>
<sequence>MSLYKQLLIGICLFTLTIFCGNFFATLESSREQYHNQLGAHAQDAATALGLSLTAHIDDPVMTELMVNSIFDSGYFYRIQVVDIKTGKPIIERQNIPPSANVPNWFVRMVHLNPGQGEAVVMRGWTQAARVEVISHPMFALARLWSSLVASFLWLTGCSALCILGAMVLLRHRLRPLNYIVEQATAISRREFLSLPALPKTPELRRVVEATNMMVTQLKALFSEQAQRTESLRQEAYNDSLTGLNNRRAFDIKFQNRLSDEDHADGNLILLRVQDLMGLNQRLGGASTDKLLIAVADILNDLQQRFFPAEGFVARVRGGEFAIITSSVLPKEMESFASSLSTQLKALNETGLSDVNPVAHFAEVAFHFGDTPQNLLRQADQILVAAEADMRTFVDPDVVQQQVPDEDHHQWHQRLTAILDKEAFELYSQPVYECNNKHIVLHRKILARIKTEEGEIIPAGRFIPWVRRLALGRRMDVVMLKQTLRAMESTTHAFALSISGESVADDESLNALLQPLKTARHLTSRLTLELDENELPEPERVSVLVKKLQELGCGLGIQHFGGRFHLIGNLPAVGGLPGLKLTVATFTTSTKKKTKSSLSKPSIGQHGRSICHSLPSVWKRKVSWPYWRKSACMARWGVISAMPAHYNKSQESSHALYRTWMPKDA</sequence>
<dbReference type="SMART" id="SM00267">
    <property type="entry name" value="GGDEF"/>
    <property type="match status" value="1"/>
</dbReference>
<dbReference type="Gene3D" id="3.20.20.450">
    <property type="entry name" value="EAL domain"/>
    <property type="match status" value="1"/>
</dbReference>